<sequence>MSHFVMRRTVAVVGAAAVVALGLGAGGGSAVAAPASATVSSDNVKVTKSVTPGSVGRGATVTYTSVFEVTNATDRRLNKITDVHPAGFEYVPGSAKVTASGLFTGPSTTPVTPELDDAGNRLSVSGTWLLTDRPTAWDKDVTFEVTYRVPDAAAAGTFDSGLAFDVATWNASQVFNPMGVNVSVESRDIATATVLSGPGAATVGTAVSLQATVAPAPGGGTVQFTDGGTAIGDPVTVVDGRATLTHTFDSVGDHEITAEFSGSDRHSASTSKALTTTVSLTDEGTGGGTGGGTGSAGSLGSLFAS</sequence>
<evidence type="ECO:0000256" key="1">
    <source>
        <dbReference type="SAM" id="MobiDB-lite"/>
    </source>
</evidence>
<dbReference type="NCBIfam" id="TIGR01451">
    <property type="entry name" value="B_ant_repeat"/>
    <property type="match status" value="1"/>
</dbReference>
<keyword evidence="2" id="KW-0732">Signal</keyword>
<reference evidence="5" key="1">
    <citation type="journal article" date="2019" name="Int. J. Syst. Evol. Microbiol.">
        <title>The Global Catalogue of Microorganisms (GCM) 10K type strain sequencing project: providing services to taxonomists for standard genome sequencing and annotation.</title>
        <authorList>
            <consortium name="The Broad Institute Genomics Platform"/>
            <consortium name="The Broad Institute Genome Sequencing Center for Infectious Disease"/>
            <person name="Wu L."/>
            <person name="Ma J."/>
        </authorList>
    </citation>
    <scope>NUCLEOTIDE SEQUENCE [LARGE SCALE GENOMIC DNA]</scope>
    <source>
        <strain evidence="5">CCUG 54520</strain>
    </source>
</reference>
<dbReference type="Gene3D" id="2.60.40.740">
    <property type="match status" value="1"/>
</dbReference>
<feature type="chain" id="PRO_5046124254" evidence="2">
    <location>
        <begin position="33"/>
        <end position="305"/>
    </location>
</feature>
<dbReference type="RefSeq" id="WP_378417721.1">
    <property type="nucleotide sequence ID" value="NZ_JBHSFO010000006.1"/>
</dbReference>
<accession>A0ABV9FUI2</accession>
<evidence type="ECO:0000256" key="2">
    <source>
        <dbReference type="SAM" id="SignalP"/>
    </source>
</evidence>
<protein>
    <submittedName>
        <fullName evidence="4">Ig-like domain-containing protein</fullName>
    </submittedName>
</protein>
<evidence type="ECO:0000313" key="4">
    <source>
        <dbReference type="EMBL" id="MFC4604688.1"/>
    </source>
</evidence>
<proteinExistence type="predicted"/>
<dbReference type="InterPro" id="IPR006311">
    <property type="entry name" value="TAT_signal"/>
</dbReference>
<dbReference type="Gene3D" id="2.60.40.10">
    <property type="entry name" value="Immunoglobulins"/>
    <property type="match status" value="1"/>
</dbReference>
<evidence type="ECO:0000259" key="3">
    <source>
        <dbReference type="Pfam" id="PF16640"/>
    </source>
</evidence>
<dbReference type="InterPro" id="IPR013783">
    <property type="entry name" value="Ig-like_fold"/>
</dbReference>
<dbReference type="Pfam" id="PF16640">
    <property type="entry name" value="Big_3_5"/>
    <property type="match status" value="1"/>
</dbReference>
<feature type="signal peptide" evidence="2">
    <location>
        <begin position="1"/>
        <end position="32"/>
    </location>
</feature>
<dbReference type="InterPro" id="IPR047589">
    <property type="entry name" value="DUF11_rpt"/>
</dbReference>
<comment type="caution">
    <text evidence="4">The sequence shown here is derived from an EMBL/GenBank/DDBJ whole genome shotgun (WGS) entry which is preliminary data.</text>
</comment>
<feature type="compositionally biased region" description="Gly residues" evidence="1">
    <location>
        <begin position="284"/>
        <end position="297"/>
    </location>
</feature>
<dbReference type="PROSITE" id="PS51318">
    <property type="entry name" value="TAT"/>
    <property type="match status" value="1"/>
</dbReference>
<evidence type="ECO:0000313" key="5">
    <source>
        <dbReference type="Proteomes" id="UP001595914"/>
    </source>
</evidence>
<feature type="region of interest" description="Disordered" evidence="1">
    <location>
        <begin position="260"/>
        <end position="305"/>
    </location>
</feature>
<keyword evidence="5" id="KW-1185">Reference proteome</keyword>
<feature type="domain" description="Bacterial Ig-like" evidence="3">
    <location>
        <begin position="196"/>
        <end position="279"/>
    </location>
</feature>
<gene>
    <name evidence="4" type="ORF">ACFO6S_13415</name>
</gene>
<dbReference type="Proteomes" id="UP001595914">
    <property type="component" value="Unassembled WGS sequence"/>
</dbReference>
<dbReference type="InterPro" id="IPR032109">
    <property type="entry name" value="Big_3_5"/>
</dbReference>
<dbReference type="EMBL" id="JBHSFO010000006">
    <property type="protein sequence ID" value="MFC4604688.1"/>
    <property type="molecule type" value="Genomic_DNA"/>
</dbReference>
<organism evidence="4 5">
    <name type="scientific">Rhodococcus kronopolitis</name>
    <dbReference type="NCBI Taxonomy" id="1460226"/>
    <lineage>
        <taxon>Bacteria</taxon>
        <taxon>Bacillati</taxon>
        <taxon>Actinomycetota</taxon>
        <taxon>Actinomycetes</taxon>
        <taxon>Mycobacteriales</taxon>
        <taxon>Nocardiaceae</taxon>
        <taxon>Rhodococcus</taxon>
    </lineage>
</organism>
<feature type="compositionally biased region" description="Polar residues" evidence="1">
    <location>
        <begin position="268"/>
        <end position="282"/>
    </location>
</feature>
<name>A0ABV9FUI2_9NOCA</name>